<sequence>MLRASNIEPRIKDLRAALSTLDNMHHYTEVLLFNRPRLDDPSISAGEQVQKYANAKMAMPAQSIEEQLAGVGDEGDFTQLRKSVEMEGMVDSKGDGGREALNGKRGMGIETQFERVEDPARRVGQLQCGEEEEGEVHARQARGLRQALGEDKQWLKRRFDG</sequence>
<comment type="caution">
    <text evidence="1">The sequence shown here is derived from an EMBL/GenBank/DDBJ whole genome shotgun (WGS) entry which is preliminary data.</text>
</comment>
<protein>
    <submittedName>
        <fullName evidence="1">Uncharacterized protein</fullName>
    </submittedName>
</protein>
<gene>
    <name evidence="1" type="ORF">OEA41_006778</name>
</gene>
<dbReference type="AlphaFoldDB" id="A0AAD9Z8L8"/>
<evidence type="ECO:0000313" key="2">
    <source>
        <dbReference type="Proteomes" id="UP001276659"/>
    </source>
</evidence>
<evidence type="ECO:0000313" key="1">
    <source>
        <dbReference type="EMBL" id="KAK3173449.1"/>
    </source>
</evidence>
<organism evidence="1 2">
    <name type="scientific">Lepraria neglecta</name>
    <dbReference type="NCBI Taxonomy" id="209136"/>
    <lineage>
        <taxon>Eukaryota</taxon>
        <taxon>Fungi</taxon>
        <taxon>Dikarya</taxon>
        <taxon>Ascomycota</taxon>
        <taxon>Pezizomycotina</taxon>
        <taxon>Lecanoromycetes</taxon>
        <taxon>OSLEUM clade</taxon>
        <taxon>Lecanoromycetidae</taxon>
        <taxon>Lecanorales</taxon>
        <taxon>Lecanorineae</taxon>
        <taxon>Stereocaulaceae</taxon>
        <taxon>Lepraria</taxon>
    </lineage>
</organism>
<name>A0AAD9Z8L8_9LECA</name>
<keyword evidence="2" id="KW-1185">Reference proteome</keyword>
<reference evidence="1" key="1">
    <citation type="submission" date="2022-11" db="EMBL/GenBank/DDBJ databases">
        <title>Chromosomal genome sequence assembly and mating type (MAT) locus characterization of the leprose asexual lichenized fungus Lepraria neglecta (Nyl.) Erichsen.</title>
        <authorList>
            <person name="Allen J.L."/>
            <person name="Pfeffer B."/>
        </authorList>
    </citation>
    <scope>NUCLEOTIDE SEQUENCE</scope>
    <source>
        <strain evidence="1">Allen 5258</strain>
    </source>
</reference>
<accession>A0AAD9Z8L8</accession>
<proteinExistence type="predicted"/>
<dbReference type="EMBL" id="JASNWA010000007">
    <property type="protein sequence ID" value="KAK3173449.1"/>
    <property type="molecule type" value="Genomic_DNA"/>
</dbReference>
<dbReference type="Proteomes" id="UP001276659">
    <property type="component" value="Unassembled WGS sequence"/>
</dbReference>